<evidence type="ECO:0000259" key="2">
    <source>
        <dbReference type="Pfam" id="PF02668"/>
    </source>
</evidence>
<evidence type="ECO:0000313" key="4">
    <source>
        <dbReference type="Proteomes" id="UP001174997"/>
    </source>
</evidence>
<proteinExistence type="predicted"/>
<dbReference type="InterPro" id="IPR050411">
    <property type="entry name" value="AlphaKG_dependent_hydroxylases"/>
</dbReference>
<feature type="domain" description="TauD/TfdA-like" evidence="2">
    <location>
        <begin position="91"/>
        <end position="328"/>
    </location>
</feature>
<dbReference type="Pfam" id="PF02668">
    <property type="entry name" value="TauD"/>
    <property type="match status" value="1"/>
</dbReference>
<dbReference type="InterPro" id="IPR042098">
    <property type="entry name" value="TauD-like_sf"/>
</dbReference>
<dbReference type="GO" id="GO:0016491">
    <property type="term" value="F:oxidoreductase activity"/>
    <property type="evidence" value="ECO:0007669"/>
    <property type="project" value="UniProtKB-KW"/>
</dbReference>
<sequence>MAPYLGQTEDIPVSLVREISSSERKHEQDPLLWEGVDFVDSEPSFIYCLSEAEVTEVRHALKDFLELGLDGGAVSPVNFRLPTLGPVLCRLGAALHIGKGFGVVRGLDPANFSDEDNLVLFLGLSSYIGGLRGKQTDDGSVLSHLHSPLGLTSTQLARPLKYSKRFAEFHNDIGCDIIAMQTRSLAARGGDHLLASIAKIFDHISRTRPDLAEALLTPNWPLNIQRRWCATETRALVFRTDDGRILSSIIPDALLGPPGGTQGASGLPLLTPQQTEALALFQDVATQYQLKLVSQPGDLMFVNNWAVVHGREAFEDDGDQVRYLIRLWLRNEKLAWHLPEPLRIANHMVFDDKTLPEKWNIHRLDNVKFEAYERLAP</sequence>
<keyword evidence="1" id="KW-0560">Oxidoreductase</keyword>
<evidence type="ECO:0000256" key="1">
    <source>
        <dbReference type="ARBA" id="ARBA00023002"/>
    </source>
</evidence>
<evidence type="ECO:0000313" key="3">
    <source>
        <dbReference type="EMBL" id="KAK0660878.1"/>
    </source>
</evidence>
<name>A0AA40D553_9PEZI</name>
<comment type="caution">
    <text evidence="3">The sequence shown here is derived from an EMBL/GenBank/DDBJ whole genome shotgun (WGS) entry which is preliminary data.</text>
</comment>
<keyword evidence="4" id="KW-1185">Reference proteome</keyword>
<gene>
    <name evidence="3" type="ORF">QBC41DRAFT_383277</name>
</gene>
<dbReference type="PANTHER" id="PTHR10696:SF54">
    <property type="entry name" value="FAMILY OXIDOREDUCTASE, PUTATIVE (AFU_ORTHOLOGUE AFUA_4G13850)-RELATED"/>
    <property type="match status" value="1"/>
</dbReference>
<dbReference type="PANTHER" id="PTHR10696">
    <property type="entry name" value="GAMMA-BUTYROBETAINE HYDROXYLASE-RELATED"/>
    <property type="match status" value="1"/>
</dbReference>
<protein>
    <recommendedName>
        <fullName evidence="2">TauD/TfdA-like domain-containing protein</fullName>
    </recommendedName>
</protein>
<dbReference type="AlphaFoldDB" id="A0AA40D553"/>
<accession>A0AA40D553</accession>
<dbReference type="EMBL" id="JAULSY010000158">
    <property type="protein sequence ID" value="KAK0660878.1"/>
    <property type="molecule type" value="Genomic_DNA"/>
</dbReference>
<organism evidence="3 4">
    <name type="scientific">Cercophora samala</name>
    <dbReference type="NCBI Taxonomy" id="330535"/>
    <lineage>
        <taxon>Eukaryota</taxon>
        <taxon>Fungi</taxon>
        <taxon>Dikarya</taxon>
        <taxon>Ascomycota</taxon>
        <taxon>Pezizomycotina</taxon>
        <taxon>Sordariomycetes</taxon>
        <taxon>Sordariomycetidae</taxon>
        <taxon>Sordariales</taxon>
        <taxon>Lasiosphaeriaceae</taxon>
        <taxon>Cercophora</taxon>
    </lineage>
</organism>
<reference evidence="3" key="1">
    <citation type="submission" date="2023-06" db="EMBL/GenBank/DDBJ databases">
        <title>Genome-scale phylogeny and comparative genomics of the fungal order Sordariales.</title>
        <authorList>
            <consortium name="Lawrence Berkeley National Laboratory"/>
            <person name="Hensen N."/>
            <person name="Bonometti L."/>
            <person name="Westerberg I."/>
            <person name="Brannstrom I.O."/>
            <person name="Guillou S."/>
            <person name="Cros-Aarteil S."/>
            <person name="Calhoun S."/>
            <person name="Haridas S."/>
            <person name="Kuo A."/>
            <person name="Mondo S."/>
            <person name="Pangilinan J."/>
            <person name="Riley R."/>
            <person name="Labutti K."/>
            <person name="Andreopoulos B."/>
            <person name="Lipzen A."/>
            <person name="Chen C."/>
            <person name="Yanf M."/>
            <person name="Daum C."/>
            <person name="Ng V."/>
            <person name="Clum A."/>
            <person name="Steindorff A."/>
            <person name="Ohm R."/>
            <person name="Martin F."/>
            <person name="Silar P."/>
            <person name="Natvig D."/>
            <person name="Lalanne C."/>
            <person name="Gautier V."/>
            <person name="Ament-Velasquez S.L."/>
            <person name="Kruys A."/>
            <person name="Hutchinson M.I."/>
            <person name="Powell A.J."/>
            <person name="Barry K."/>
            <person name="Miller A.N."/>
            <person name="Grigoriev I.V."/>
            <person name="Debuchy R."/>
            <person name="Gladieux P."/>
            <person name="Thoren M.H."/>
            <person name="Johannesson H."/>
        </authorList>
    </citation>
    <scope>NUCLEOTIDE SEQUENCE</scope>
    <source>
        <strain evidence="3">CBS 307.81</strain>
    </source>
</reference>
<dbReference type="SUPFAM" id="SSF51197">
    <property type="entry name" value="Clavaminate synthase-like"/>
    <property type="match status" value="1"/>
</dbReference>
<dbReference type="Proteomes" id="UP001174997">
    <property type="component" value="Unassembled WGS sequence"/>
</dbReference>
<dbReference type="Gene3D" id="3.60.130.10">
    <property type="entry name" value="Clavaminate synthase-like"/>
    <property type="match status" value="1"/>
</dbReference>
<dbReference type="InterPro" id="IPR003819">
    <property type="entry name" value="TauD/TfdA-like"/>
</dbReference>